<name>A0A6C0KWI3_9ZZZZ</name>
<dbReference type="EMBL" id="MN740977">
    <property type="protein sequence ID" value="QHU21040.1"/>
    <property type="molecule type" value="Genomic_DNA"/>
</dbReference>
<reference evidence="1" key="1">
    <citation type="journal article" date="2020" name="Nature">
        <title>Giant virus diversity and host interactions through global metagenomics.</title>
        <authorList>
            <person name="Schulz F."/>
            <person name="Roux S."/>
            <person name="Paez-Espino D."/>
            <person name="Jungbluth S."/>
            <person name="Walsh D.A."/>
            <person name="Denef V.J."/>
            <person name="McMahon K.D."/>
            <person name="Konstantinidis K.T."/>
            <person name="Eloe-Fadrosh E.A."/>
            <person name="Kyrpides N.C."/>
            <person name="Woyke T."/>
        </authorList>
    </citation>
    <scope>NUCLEOTIDE SEQUENCE</scope>
    <source>
        <strain evidence="1">GVMAG-S-3300013094-100</strain>
    </source>
</reference>
<evidence type="ECO:0000313" key="1">
    <source>
        <dbReference type="EMBL" id="QHU21040.1"/>
    </source>
</evidence>
<organism evidence="1">
    <name type="scientific">viral metagenome</name>
    <dbReference type="NCBI Taxonomy" id="1070528"/>
    <lineage>
        <taxon>unclassified sequences</taxon>
        <taxon>metagenomes</taxon>
        <taxon>organismal metagenomes</taxon>
    </lineage>
</organism>
<protein>
    <submittedName>
        <fullName evidence="1">Uncharacterized protein</fullName>
    </submittedName>
</protein>
<accession>A0A6C0KWI3</accession>
<sequence>MQGESIEYISIRYGGYMHKFRKAPQESDEWATLRAWYIVKELPKSMPLIEKECKSHMWINIKYFGMIYRYEGD</sequence>
<proteinExistence type="predicted"/>
<dbReference type="AlphaFoldDB" id="A0A6C0KWI3"/>